<dbReference type="Proteomes" id="UP000824124">
    <property type="component" value="Unassembled WGS sequence"/>
</dbReference>
<feature type="signal peptide" evidence="1">
    <location>
        <begin position="1"/>
        <end position="20"/>
    </location>
</feature>
<evidence type="ECO:0000256" key="1">
    <source>
        <dbReference type="SAM" id="SignalP"/>
    </source>
</evidence>
<dbReference type="PANTHER" id="PTHR35788:SF1">
    <property type="entry name" value="EXPORTED PROTEIN"/>
    <property type="match status" value="1"/>
</dbReference>
<dbReference type="AlphaFoldDB" id="A0A9D1KY76"/>
<dbReference type="PANTHER" id="PTHR35788">
    <property type="entry name" value="EXPORTED PROTEIN-RELATED"/>
    <property type="match status" value="1"/>
</dbReference>
<protein>
    <submittedName>
        <fullName evidence="2">VanW family protein</fullName>
    </submittedName>
</protein>
<feature type="chain" id="PRO_5039433896" evidence="1">
    <location>
        <begin position="21"/>
        <end position="374"/>
    </location>
</feature>
<reference evidence="2" key="2">
    <citation type="journal article" date="2021" name="PeerJ">
        <title>Extensive microbial diversity within the chicken gut microbiome revealed by metagenomics and culture.</title>
        <authorList>
            <person name="Gilroy R."/>
            <person name="Ravi A."/>
            <person name="Getino M."/>
            <person name="Pursley I."/>
            <person name="Horton D.L."/>
            <person name="Alikhan N.F."/>
            <person name="Baker D."/>
            <person name="Gharbi K."/>
            <person name="Hall N."/>
            <person name="Watson M."/>
            <person name="Adriaenssens E.M."/>
            <person name="Foster-Nyarko E."/>
            <person name="Jarju S."/>
            <person name="Secka A."/>
            <person name="Antonio M."/>
            <person name="Oren A."/>
            <person name="Chaudhuri R.R."/>
            <person name="La Ragione R."/>
            <person name="Hildebrand F."/>
            <person name="Pallen M.J."/>
        </authorList>
    </citation>
    <scope>NUCLEOTIDE SEQUENCE</scope>
    <source>
        <strain evidence="2">2830</strain>
    </source>
</reference>
<evidence type="ECO:0000313" key="3">
    <source>
        <dbReference type="Proteomes" id="UP000824124"/>
    </source>
</evidence>
<accession>A0A9D1KY76</accession>
<reference evidence="2" key="1">
    <citation type="submission" date="2020-10" db="EMBL/GenBank/DDBJ databases">
        <authorList>
            <person name="Gilroy R."/>
        </authorList>
    </citation>
    <scope>NUCLEOTIDE SEQUENCE</scope>
    <source>
        <strain evidence="2">2830</strain>
    </source>
</reference>
<evidence type="ECO:0000313" key="2">
    <source>
        <dbReference type="EMBL" id="HIU10049.1"/>
    </source>
</evidence>
<sequence length="374" mass="41500">MRKFAVCLLLLMLLAPAVHAEDLAEVWPDTPEVLPDMPDMLPETQPAENEWLLHIVTQAGDVYNETEHWLSLDYTENGVAYTLEEPYLPLRLLAEAANVPLYWRNINGQGAVLWAEEKTARLFLASRPEVWHILRQNDHWQAVTEVQVEQPRLLAGNFCIPISYLECFGFTYEVNAAAQTVSVYLPETAVAESTALWAAAEPQLQKLLTPPVTLLSEAITSFDPKNLNRSQNLLLAASALHGLVIEPGEEFSFNRAVGKRSAARGYRIAIVFEDGKQVPGLGGGVCQVSSTVYQAALKADMTITERHPHSLPVAYAKAGSDATVAWGSKDLRWRNDTKSPVQLVCNIKEGRLLVQIYRLDDITAAERFLGNVAE</sequence>
<proteinExistence type="predicted"/>
<comment type="caution">
    <text evidence="2">The sequence shown here is derived from an EMBL/GenBank/DDBJ whole genome shotgun (WGS) entry which is preliminary data.</text>
</comment>
<gene>
    <name evidence="2" type="ORF">IAB00_02175</name>
</gene>
<dbReference type="EMBL" id="DVMH01000014">
    <property type="protein sequence ID" value="HIU10049.1"/>
    <property type="molecule type" value="Genomic_DNA"/>
</dbReference>
<name>A0A9D1KY76_9FIRM</name>
<organism evidence="2 3">
    <name type="scientific">Candidatus Avidehalobacter gallistercoris</name>
    <dbReference type="NCBI Taxonomy" id="2840694"/>
    <lineage>
        <taxon>Bacteria</taxon>
        <taxon>Bacillati</taxon>
        <taxon>Bacillota</taxon>
        <taxon>Clostridia</taxon>
        <taxon>Eubacteriales</taxon>
        <taxon>Peptococcaceae</taxon>
        <taxon>Peptococcaceae incertae sedis</taxon>
        <taxon>Candidatus Avidehalobacter</taxon>
    </lineage>
</organism>
<dbReference type="Pfam" id="PF04294">
    <property type="entry name" value="VanW"/>
    <property type="match status" value="1"/>
</dbReference>
<dbReference type="InterPro" id="IPR007391">
    <property type="entry name" value="Vancomycin_resist_VanW"/>
</dbReference>
<dbReference type="InterPro" id="IPR052913">
    <property type="entry name" value="Glycopeptide_resist_protein"/>
</dbReference>
<keyword evidence="1" id="KW-0732">Signal</keyword>